<dbReference type="OrthoDB" id="5835829at2759"/>
<evidence type="ECO:0000256" key="5">
    <source>
        <dbReference type="RuleBase" id="RU362057"/>
    </source>
</evidence>
<dbReference type="PANTHER" id="PTHR48048">
    <property type="entry name" value="GLYCOSYLTRANSFERASE"/>
    <property type="match status" value="1"/>
</dbReference>
<evidence type="ECO:0000313" key="7">
    <source>
        <dbReference type="Proteomes" id="UP000030645"/>
    </source>
</evidence>
<dbReference type="CDD" id="cd03784">
    <property type="entry name" value="GT1_Gtf-like"/>
    <property type="match status" value="1"/>
</dbReference>
<evidence type="ECO:0000256" key="4">
    <source>
        <dbReference type="RuleBase" id="RU003718"/>
    </source>
</evidence>
<proteinExistence type="inferred from homology"/>
<dbReference type="PROSITE" id="PS00375">
    <property type="entry name" value="UDPGT"/>
    <property type="match status" value="1"/>
</dbReference>
<accession>W9RSG0</accession>
<sequence>MEEAIVLFPPPGVHSHLVPMIELANLILTHHPTFSITIFLLKPPPNSSNQYLAAAAAATKSITLHAFPPIPDHDIPPNLSPLELLFELPRLHSSNIRKTLQALSEKTKLKAFIIDFFCYGALEVSKSLSIPTYYFFTTSGSGLNFFLYLPTLDRESGKSFKDMESPVSAPGLPPIPTPDIPSTLQDRTARIFKYFFETAIHMAESSGIIVNTFESLEETSLKALRDGLCVPEKPTPPIFYVGPIVLKSSDNGDGGKQEYCLSWLDQQPSNSVVFLCFGSMGLFSAKQLFEMAVGLEKSGQRFLWVVRDPPGDGDQERSLDEVLPKGFLERTKERGLVVRKWAPQVKILSHDSVGGFVTHCGWSSVLESICAGVPMVAWPLYAEQRLNRVFLVEEMRIALALNDSGDGGLVSGAELEERVRELMGSESERGREVRERVLMMRDAAVNAMGSGGSSRLALTKLTEQWKKNSALIN</sequence>
<dbReference type="Gene3D" id="3.40.50.2000">
    <property type="entry name" value="Glycogen Phosphorylase B"/>
    <property type="match status" value="2"/>
</dbReference>
<dbReference type="eggNOG" id="KOG1192">
    <property type="taxonomic scope" value="Eukaryota"/>
</dbReference>
<reference evidence="7" key="1">
    <citation type="submission" date="2013-01" db="EMBL/GenBank/DDBJ databases">
        <title>Draft Genome Sequence of a Mulberry Tree, Morus notabilis C.K. Schneid.</title>
        <authorList>
            <person name="He N."/>
            <person name="Zhao S."/>
        </authorList>
    </citation>
    <scope>NUCLEOTIDE SEQUENCE</scope>
</reference>
<dbReference type="PANTHER" id="PTHR48048:SF41">
    <property type="entry name" value="GLYCOSYLTRANSFERASE"/>
    <property type="match status" value="1"/>
</dbReference>
<evidence type="ECO:0000256" key="1">
    <source>
        <dbReference type="ARBA" id="ARBA00009995"/>
    </source>
</evidence>
<keyword evidence="2 4" id="KW-0328">Glycosyltransferase</keyword>
<name>W9RSG0_9ROSA</name>
<dbReference type="EC" id="2.4.1.-" evidence="5"/>
<keyword evidence="3 4" id="KW-0808">Transferase</keyword>
<gene>
    <name evidence="6" type="ORF">L484_014212</name>
</gene>
<dbReference type="GO" id="GO:0035251">
    <property type="term" value="F:UDP-glucosyltransferase activity"/>
    <property type="evidence" value="ECO:0007669"/>
    <property type="project" value="InterPro"/>
</dbReference>
<evidence type="ECO:0000313" key="6">
    <source>
        <dbReference type="EMBL" id="EXC05944.1"/>
    </source>
</evidence>
<dbReference type="Pfam" id="PF00201">
    <property type="entry name" value="UDPGT"/>
    <property type="match status" value="1"/>
</dbReference>
<evidence type="ECO:0000256" key="2">
    <source>
        <dbReference type="ARBA" id="ARBA00022676"/>
    </source>
</evidence>
<dbReference type="SUPFAM" id="SSF53756">
    <property type="entry name" value="UDP-Glycosyltransferase/glycogen phosphorylase"/>
    <property type="match status" value="1"/>
</dbReference>
<keyword evidence="7" id="KW-1185">Reference proteome</keyword>
<dbReference type="InterPro" id="IPR002213">
    <property type="entry name" value="UDP_glucos_trans"/>
</dbReference>
<comment type="similarity">
    <text evidence="1 4">Belongs to the UDP-glycosyltransferase family.</text>
</comment>
<dbReference type="KEGG" id="mnt:21397361"/>
<dbReference type="AlphaFoldDB" id="W9RSG0"/>
<dbReference type="EMBL" id="KE345548">
    <property type="protein sequence ID" value="EXC05944.1"/>
    <property type="molecule type" value="Genomic_DNA"/>
</dbReference>
<organism evidence="6 7">
    <name type="scientific">Morus notabilis</name>
    <dbReference type="NCBI Taxonomy" id="981085"/>
    <lineage>
        <taxon>Eukaryota</taxon>
        <taxon>Viridiplantae</taxon>
        <taxon>Streptophyta</taxon>
        <taxon>Embryophyta</taxon>
        <taxon>Tracheophyta</taxon>
        <taxon>Spermatophyta</taxon>
        <taxon>Magnoliopsida</taxon>
        <taxon>eudicotyledons</taxon>
        <taxon>Gunneridae</taxon>
        <taxon>Pentapetalae</taxon>
        <taxon>rosids</taxon>
        <taxon>fabids</taxon>
        <taxon>Rosales</taxon>
        <taxon>Moraceae</taxon>
        <taxon>Moreae</taxon>
        <taxon>Morus</taxon>
    </lineage>
</organism>
<dbReference type="Proteomes" id="UP000030645">
    <property type="component" value="Unassembled WGS sequence"/>
</dbReference>
<dbReference type="FunFam" id="3.40.50.2000:FF:000020">
    <property type="entry name" value="Glycosyltransferase"/>
    <property type="match status" value="1"/>
</dbReference>
<dbReference type="InterPro" id="IPR035595">
    <property type="entry name" value="UDP_glycos_trans_CS"/>
</dbReference>
<evidence type="ECO:0000256" key="3">
    <source>
        <dbReference type="ARBA" id="ARBA00022679"/>
    </source>
</evidence>
<protein>
    <recommendedName>
        <fullName evidence="5">Glycosyltransferase</fullName>
        <ecNumber evidence="5">2.4.1.-</ecNumber>
    </recommendedName>
</protein>
<dbReference type="InterPro" id="IPR050481">
    <property type="entry name" value="UDP-glycosyltransf_plant"/>
</dbReference>